<gene>
    <name evidence="9" type="ORF">B0T25DRAFT_552913</name>
</gene>
<evidence type="ECO:0000256" key="5">
    <source>
        <dbReference type="ARBA" id="ARBA00023163"/>
    </source>
</evidence>
<evidence type="ECO:0000256" key="4">
    <source>
        <dbReference type="ARBA" id="ARBA00023015"/>
    </source>
</evidence>
<dbReference type="EC" id="2.3.2.27" evidence="2"/>
<keyword evidence="5" id="KW-0804">Transcription</keyword>
<feature type="domain" description="RING-type" evidence="8">
    <location>
        <begin position="46"/>
        <end position="86"/>
    </location>
</feature>
<keyword evidence="6" id="KW-0863">Zinc-finger</keyword>
<dbReference type="InterPro" id="IPR001841">
    <property type="entry name" value="Znf_RING"/>
</dbReference>
<dbReference type="SUPFAM" id="SSF57850">
    <property type="entry name" value="RING/U-box"/>
    <property type="match status" value="1"/>
</dbReference>
<dbReference type="GO" id="GO:0006513">
    <property type="term" value="P:protein monoubiquitination"/>
    <property type="evidence" value="ECO:0007669"/>
    <property type="project" value="TreeGrafter"/>
</dbReference>
<comment type="catalytic activity">
    <reaction evidence="1">
        <text>S-ubiquitinyl-[E2 ubiquitin-conjugating enzyme]-L-cysteine + [acceptor protein]-L-lysine = [E2 ubiquitin-conjugating enzyme]-L-cysteine + N(6)-ubiquitinyl-[acceptor protein]-L-lysine.</text>
        <dbReference type="EC" id="2.3.2.27"/>
    </reaction>
</comment>
<keyword evidence="4" id="KW-0805">Transcription regulation</keyword>
<evidence type="ECO:0000256" key="7">
    <source>
        <dbReference type="SAM" id="MobiDB-lite"/>
    </source>
</evidence>
<proteinExistence type="predicted"/>
<evidence type="ECO:0000313" key="10">
    <source>
        <dbReference type="Proteomes" id="UP001275084"/>
    </source>
</evidence>
<dbReference type="PANTHER" id="PTHR46077:SF1">
    <property type="entry name" value="TOP1 BINDING ARGININE_SERINE RICH PROTEIN, E3 UBIQUITIN LIGASE"/>
    <property type="match status" value="1"/>
</dbReference>
<feature type="region of interest" description="Disordered" evidence="7">
    <location>
        <begin position="107"/>
        <end position="153"/>
    </location>
</feature>
<dbReference type="GO" id="GO:0008270">
    <property type="term" value="F:zinc ion binding"/>
    <property type="evidence" value="ECO:0007669"/>
    <property type="project" value="UniProtKB-KW"/>
</dbReference>
<dbReference type="PANTHER" id="PTHR46077">
    <property type="entry name" value="E3 UBIQUITIN-PROTEIN LIGASE TOPORS"/>
    <property type="match status" value="1"/>
</dbReference>
<dbReference type="SMART" id="SM00184">
    <property type="entry name" value="RING"/>
    <property type="match status" value="1"/>
</dbReference>
<keyword evidence="3" id="KW-0808">Transferase</keyword>
<evidence type="ECO:0000256" key="1">
    <source>
        <dbReference type="ARBA" id="ARBA00000900"/>
    </source>
</evidence>
<dbReference type="InterPro" id="IPR013083">
    <property type="entry name" value="Znf_RING/FYVE/PHD"/>
</dbReference>
<sequence length="374" mass="42447">MATPPGAADDIKVQVLQTTLAEISSSRQNVTTDEGNDAALSLPDCCVICLDAISEPCTTSPCGHTNFDFLCLTSWLQQRASCPLCQSAVYKVRYRDAKTGESVYRVPNAPRTRNTAPEGHATIPARESREARRRSPEVGPTWRRRRSSEATRDTTDIGLLRPAEAIQRRRLVYRHQLYSQHVGSNRRSLYRLPPTPSDFTTTPHLVSRARLWIRRELQVFAFLSEPAPEGDSTAPSTSTSTSTIAPQQAQAQTRRHDNAEFLLEYIIAILKTVDTHSSSGQAEDMLSEFLGRDNARLFLHELRNWLRSPAQSLVAWDREVQYPSEHREGSVWTDERGGQYWRPADGRKRRHEELADDSEERPARRRQRPQYPVS</sequence>
<comment type="caution">
    <text evidence="9">The sequence shown here is derived from an EMBL/GenBank/DDBJ whole genome shotgun (WGS) entry which is preliminary data.</text>
</comment>
<reference evidence="9" key="2">
    <citation type="submission" date="2023-06" db="EMBL/GenBank/DDBJ databases">
        <authorList>
            <consortium name="Lawrence Berkeley National Laboratory"/>
            <person name="Haridas S."/>
            <person name="Hensen N."/>
            <person name="Bonometti L."/>
            <person name="Westerberg I."/>
            <person name="Brannstrom I.O."/>
            <person name="Guillou S."/>
            <person name="Cros-Aarteil S."/>
            <person name="Calhoun S."/>
            <person name="Kuo A."/>
            <person name="Mondo S."/>
            <person name="Pangilinan J."/>
            <person name="Riley R."/>
            <person name="Labutti K."/>
            <person name="Andreopoulos B."/>
            <person name="Lipzen A."/>
            <person name="Chen C."/>
            <person name="Yanf M."/>
            <person name="Daum C."/>
            <person name="Ng V."/>
            <person name="Clum A."/>
            <person name="Steindorff A."/>
            <person name="Ohm R."/>
            <person name="Martin F."/>
            <person name="Silar P."/>
            <person name="Natvig D."/>
            <person name="Lalanne C."/>
            <person name="Gautier V."/>
            <person name="Ament-Velasquez S.L."/>
            <person name="Kruys A."/>
            <person name="Hutchinson M.I."/>
            <person name="Powell A.J."/>
            <person name="Barry K."/>
            <person name="Miller A.N."/>
            <person name="Grigoriev I.V."/>
            <person name="Debuchy R."/>
            <person name="Gladieux P."/>
            <person name="Thoren M.H."/>
            <person name="Johannesson H."/>
        </authorList>
    </citation>
    <scope>NUCLEOTIDE SEQUENCE</scope>
    <source>
        <strain evidence="9">CBS 955.72</strain>
    </source>
</reference>
<dbReference type="Pfam" id="PF13639">
    <property type="entry name" value="zf-RING_2"/>
    <property type="match status" value="1"/>
</dbReference>
<accession>A0AAJ0HCG3</accession>
<evidence type="ECO:0000256" key="6">
    <source>
        <dbReference type="PROSITE-ProRule" id="PRU00175"/>
    </source>
</evidence>
<dbReference type="PROSITE" id="PS50089">
    <property type="entry name" value="ZF_RING_2"/>
    <property type="match status" value="1"/>
</dbReference>
<dbReference type="Proteomes" id="UP001275084">
    <property type="component" value="Unassembled WGS sequence"/>
</dbReference>
<feature type="region of interest" description="Disordered" evidence="7">
    <location>
        <begin position="224"/>
        <end position="255"/>
    </location>
</feature>
<dbReference type="EMBL" id="JAUIQD010000006">
    <property type="protein sequence ID" value="KAK3346795.1"/>
    <property type="molecule type" value="Genomic_DNA"/>
</dbReference>
<protein>
    <recommendedName>
        <fullName evidence="2">RING-type E3 ubiquitin transferase</fullName>
        <ecNumber evidence="2">2.3.2.27</ecNumber>
    </recommendedName>
</protein>
<dbReference type="GO" id="GO:0000209">
    <property type="term" value="P:protein polyubiquitination"/>
    <property type="evidence" value="ECO:0007669"/>
    <property type="project" value="TreeGrafter"/>
</dbReference>
<reference evidence="9" key="1">
    <citation type="journal article" date="2023" name="Mol. Phylogenet. Evol.">
        <title>Genome-scale phylogeny and comparative genomics of the fungal order Sordariales.</title>
        <authorList>
            <person name="Hensen N."/>
            <person name="Bonometti L."/>
            <person name="Westerberg I."/>
            <person name="Brannstrom I.O."/>
            <person name="Guillou S."/>
            <person name="Cros-Aarteil S."/>
            <person name="Calhoun S."/>
            <person name="Haridas S."/>
            <person name="Kuo A."/>
            <person name="Mondo S."/>
            <person name="Pangilinan J."/>
            <person name="Riley R."/>
            <person name="LaButti K."/>
            <person name="Andreopoulos B."/>
            <person name="Lipzen A."/>
            <person name="Chen C."/>
            <person name="Yan M."/>
            <person name="Daum C."/>
            <person name="Ng V."/>
            <person name="Clum A."/>
            <person name="Steindorff A."/>
            <person name="Ohm R.A."/>
            <person name="Martin F."/>
            <person name="Silar P."/>
            <person name="Natvig D.O."/>
            <person name="Lalanne C."/>
            <person name="Gautier V."/>
            <person name="Ament-Velasquez S.L."/>
            <person name="Kruys A."/>
            <person name="Hutchinson M.I."/>
            <person name="Powell A.J."/>
            <person name="Barry K."/>
            <person name="Miller A.N."/>
            <person name="Grigoriev I.V."/>
            <person name="Debuchy R."/>
            <person name="Gladieux P."/>
            <person name="Hiltunen Thoren M."/>
            <person name="Johannesson H."/>
        </authorList>
    </citation>
    <scope>NUCLEOTIDE SEQUENCE</scope>
    <source>
        <strain evidence="9">CBS 955.72</strain>
    </source>
</reference>
<evidence type="ECO:0000313" key="9">
    <source>
        <dbReference type="EMBL" id="KAK3346795.1"/>
    </source>
</evidence>
<name>A0AAJ0HCG3_9PEZI</name>
<keyword evidence="6" id="KW-0862">Zinc</keyword>
<feature type="compositionally biased region" description="Basic and acidic residues" evidence="7">
    <location>
        <begin position="325"/>
        <end position="337"/>
    </location>
</feature>
<organism evidence="9 10">
    <name type="scientific">Lasiosphaeria hispida</name>
    <dbReference type="NCBI Taxonomy" id="260671"/>
    <lineage>
        <taxon>Eukaryota</taxon>
        <taxon>Fungi</taxon>
        <taxon>Dikarya</taxon>
        <taxon>Ascomycota</taxon>
        <taxon>Pezizomycotina</taxon>
        <taxon>Sordariomycetes</taxon>
        <taxon>Sordariomycetidae</taxon>
        <taxon>Sordariales</taxon>
        <taxon>Lasiosphaeriaceae</taxon>
        <taxon>Lasiosphaeria</taxon>
    </lineage>
</organism>
<feature type="compositionally biased region" description="Low complexity" evidence="7">
    <location>
        <begin position="232"/>
        <end position="252"/>
    </location>
</feature>
<evidence type="ECO:0000259" key="8">
    <source>
        <dbReference type="PROSITE" id="PS50089"/>
    </source>
</evidence>
<evidence type="ECO:0000256" key="3">
    <source>
        <dbReference type="ARBA" id="ARBA00022679"/>
    </source>
</evidence>
<dbReference type="GO" id="GO:0061630">
    <property type="term" value="F:ubiquitin protein ligase activity"/>
    <property type="evidence" value="ECO:0007669"/>
    <property type="project" value="UniProtKB-EC"/>
</dbReference>
<keyword evidence="6" id="KW-0479">Metal-binding</keyword>
<dbReference type="AlphaFoldDB" id="A0AAJ0HCG3"/>
<keyword evidence="10" id="KW-1185">Reference proteome</keyword>
<dbReference type="Gene3D" id="3.30.40.10">
    <property type="entry name" value="Zinc/RING finger domain, C3HC4 (zinc finger)"/>
    <property type="match status" value="1"/>
</dbReference>
<feature type="compositionally biased region" description="Basic and acidic residues" evidence="7">
    <location>
        <begin position="126"/>
        <end position="136"/>
    </location>
</feature>
<feature type="region of interest" description="Disordered" evidence="7">
    <location>
        <begin position="325"/>
        <end position="374"/>
    </location>
</feature>
<evidence type="ECO:0000256" key="2">
    <source>
        <dbReference type="ARBA" id="ARBA00012483"/>
    </source>
</evidence>